<keyword evidence="2" id="KW-1185">Reference proteome</keyword>
<proteinExistence type="predicted"/>
<sequence length="109" mass="12531">MVMKWSRGFPDQGKAALVSKRPGRKRGSGRTLTLLQELKLREMILEGAPSQLKLPFALWNRRFDQEAVCRLFGLVSGYLLRSGFTPQRPTRQAIKRNEAVLCAWMDLHF</sequence>
<name>A0A4S4APM5_9RHOO</name>
<reference evidence="1 2" key="1">
    <citation type="submission" date="2019-04" db="EMBL/GenBank/DDBJ databases">
        <title>Azoarcus rhizosphaerae sp. nov. isolated from rhizosphere of Ficus religiosa.</title>
        <authorList>
            <person name="Lin S.-Y."/>
            <person name="Hameed A."/>
            <person name="Hsu Y.-H."/>
            <person name="Young C.-C."/>
        </authorList>
    </citation>
    <scope>NUCLEOTIDE SEQUENCE [LARGE SCALE GENOMIC DNA]</scope>
    <source>
        <strain evidence="1 2">CC-YHH848</strain>
    </source>
</reference>
<gene>
    <name evidence="1" type="ORF">E6O51_14355</name>
</gene>
<accession>A0A4S4APM5</accession>
<organism evidence="1 2">
    <name type="scientific">Pseudothauera rhizosphaerae</name>
    <dbReference type="NCBI Taxonomy" id="2565932"/>
    <lineage>
        <taxon>Bacteria</taxon>
        <taxon>Pseudomonadati</taxon>
        <taxon>Pseudomonadota</taxon>
        <taxon>Betaproteobacteria</taxon>
        <taxon>Rhodocyclales</taxon>
        <taxon>Zoogloeaceae</taxon>
        <taxon>Pseudothauera</taxon>
    </lineage>
</organism>
<evidence type="ECO:0000313" key="2">
    <source>
        <dbReference type="Proteomes" id="UP000307956"/>
    </source>
</evidence>
<dbReference type="OrthoDB" id="9772604at2"/>
<dbReference type="Proteomes" id="UP000307956">
    <property type="component" value="Unassembled WGS sequence"/>
</dbReference>
<dbReference type="EMBL" id="SSOD01000011">
    <property type="protein sequence ID" value="THF60380.1"/>
    <property type="molecule type" value="Genomic_DNA"/>
</dbReference>
<comment type="caution">
    <text evidence="1">The sequence shown here is derived from an EMBL/GenBank/DDBJ whole genome shotgun (WGS) entry which is preliminary data.</text>
</comment>
<dbReference type="AlphaFoldDB" id="A0A4S4APM5"/>
<evidence type="ECO:0000313" key="1">
    <source>
        <dbReference type="EMBL" id="THF60380.1"/>
    </source>
</evidence>
<dbReference type="RefSeq" id="WP_136385681.1">
    <property type="nucleotide sequence ID" value="NZ_SSOD01000011.1"/>
</dbReference>
<protein>
    <submittedName>
        <fullName evidence="1">Winged helix-turn-helix domain-containing protein</fullName>
    </submittedName>
</protein>